<evidence type="ECO:0000256" key="13">
    <source>
        <dbReference type="ARBA" id="ARBA00025324"/>
    </source>
</evidence>
<evidence type="ECO:0000256" key="4">
    <source>
        <dbReference type="ARBA" id="ARBA00022692"/>
    </source>
</evidence>
<keyword evidence="2" id="KW-1003">Cell membrane</keyword>
<evidence type="ECO:0000313" key="16">
    <source>
        <dbReference type="EMBL" id="MBB6423639.1"/>
    </source>
</evidence>
<evidence type="ECO:0000256" key="8">
    <source>
        <dbReference type="ARBA" id="ARBA00023136"/>
    </source>
</evidence>
<sequence length="166" mass="20129">MFCRLKKLFKLLFFNAVLWGFIHYFISYIFLRINNRTYFRGPLRLKSYTFEKNGSLWNKLFQVRKWKDIVPEGGQIFTGSYNKSELKDKSPAALKSFIIEINRAEVTHWMIIFSLPFILLFNPRWTYIIHGLYALVSNIPFIIIQRYNRPRFERLYARRLKNDDLN</sequence>
<evidence type="ECO:0000256" key="1">
    <source>
        <dbReference type="ARBA" id="ARBA00004162"/>
    </source>
</evidence>
<reference evidence="16 18" key="2">
    <citation type="submission" date="2020-08" db="EMBL/GenBank/DDBJ databases">
        <title>Genomic Encyclopedia of Type Strains, Phase IV (KMG-IV): sequencing the most valuable type-strain genomes for metagenomic binning, comparative biology and taxonomic classification.</title>
        <authorList>
            <person name="Goeker M."/>
        </authorList>
    </citation>
    <scope>NUCLEOTIDE SEQUENCE [LARGE SCALE GENOMIC DNA]</scope>
    <source>
        <strain evidence="16 18">DSM 22419</strain>
    </source>
</reference>
<evidence type="ECO:0000256" key="9">
    <source>
        <dbReference type="ARBA" id="ARBA00023315"/>
    </source>
</evidence>
<evidence type="ECO:0000256" key="2">
    <source>
        <dbReference type="ARBA" id="ARBA00022475"/>
    </source>
</evidence>
<evidence type="ECO:0000256" key="11">
    <source>
        <dbReference type="ARBA" id="ARBA00023603"/>
    </source>
</evidence>
<proteinExistence type="inferred from homology"/>
<comment type="caution">
    <text evidence="15">The sequence shown here is derived from an EMBL/GenBank/DDBJ whole genome shotgun (WGS) entry which is preliminary data.</text>
</comment>
<dbReference type="Proteomes" id="UP000545588">
    <property type="component" value="Unassembled WGS sequence"/>
</dbReference>
<feature type="transmembrane region" description="Helical" evidence="14">
    <location>
        <begin position="12"/>
        <end position="31"/>
    </location>
</feature>
<evidence type="ECO:0000256" key="6">
    <source>
        <dbReference type="ARBA" id="ARBA00022746"/>
    </source>
</evidence>
<dbReference type="InterPro" id="IPR044021">
    <property type="entry name" value="CrtO"/>
</dbReference>
<keyword evidence="6" id="KW-0125">Carotenoid biosynthesis</keyword>
<comment type="pathway">
    <text evidence="10">Carotenoid biosynthesis; staphyloxanthin biosynthesis; staphyloxanthin from farnesyl diphosphate: step 5/5.</text>
</comment>
<gene>
    <name evidence="16" type="ORF">HNR41_001611</name>
    <name evidence="15" type="ORF">JEOCOQ751_00171</name>
</gene>
<keyword evidence="18" id="KW-1185">Reference proteome</keyword>
<reference evidence="15 17" key="1">
    <citation type="submission" date="2020-07" db="EMBL/GenBank/DDBJ databases">
        <authorList>
            <person name="Criscuolo A."/>
        </authorList>
    </citation>
    <scope>NUCLEOTIDE SEQUENCE [LARGE SCALE GENOMIC DNA]</scope>
    <source>
        <strain evidence="15">CIP111751</strain>
    </source>
</reference>
<organism evidence="15 17">
    <name type="scientific">Jeotgalicoccus coquinae</name>
    <dbReference type="NCBI Taxonomy" id="709509"/>
    <lineage>
        <taxon>Bacteria</taxon>
        <taxon>Bacillati</taxon>
        <taxon>Bacillota</taxon>
        <taxon>Bacilli</taxon>
        <taxon>Bacillales</taxon>
        <taxon>Staphylococcaceae</taxon>
        <taxon>Jeotgalicoccus</taxon>
    </lineage>
</organism>
<keyword evidence="7 14" id="KW-1133">Transmembrane helix</keyword>
<evidence type="ECO:0000313" key="15">
    <source>
        <dbReference type="EMBL" id="CAD2071231.1"/>
    </source>
</evidence>
<keyword evidence="8 14" id="KW-0472">Membrane</keyword>
<evidence type="ECO:0000256" key="14">
    <source>
        <dbReference type="SAM" id="Phobius"/>
    </source>
</evidence>
<keyword evidence="3 16" id="KW-0808">Transferase</keyword>
<evidence type="ECO:0000256" key="7">
    <source>
        <dbReference type="ARBA" id="ARBA00022989"/>
    </source>
</evidence>
<accession>A0A6V7R1K3</accession>
<dbReference type="Proteomes" id="UP000534001">
    <property type="component" value="Unassembled WGS sequence"/>
</dbReference>
<feature type="transmembrane region" description="Helical" evidence="14">
    <location>
        <begin position="127"/>
        <end position="144"/>
    </location>
</feature>
<dbReference type="EMBL" id="JACHFF010000002">
    <property type="protein sequence ID" value="MBB6423639.1"/>
    <property type="molecule type" value="Genomic_DNA"/>
</dbReference>
<dbReference type="Pfam" id="PF18927">
    <property type="entry name" value="CrtO"/>
    <property type="match status" value="1"/>
</dbReference>
<name>A0A6V7R1K3_9STAP</name>
<comment type="subcellular location">
    <subcellularLocation>
        <location evidence="1">Cell membrane</location>
        <topology evidence="1">Single-pass membrane protein</topology>
    </subcellularLocation>
</comment>
<evidence type="ECO:0000256" key="3">
    <source>
        <dbReference type="ARBA" id="ARBA00022679"/>
    </source>
</evidence>
<evidence type="ECO:0000256" key="10">
    <source>
        <dbReference type="ARBA" id="ARBA00023588"/>
    </source>
</evidence>
<dbReference type="GO" id="GO:0005886">
    <property type="term" value="C:plasma membrane"/>
    <property type="evidence" value="ECO:0007669"/>
    <property type="project" value="UniProtKB-SubCell"/>
</dbReference>
<protein>
    <recommendedName>
        <fullName evidence="12">Glycosyl-4,4'-diaponeurosporenoate acyltransferase</fullName>
    </recommendedName>
</protein>
<comment type="function">
    <text evidence="13">Catalyzes the acylation of glycosyl-4,4'-diaponeurosporenoate, i.e. the esterification of glucose at the C6'' position with the carboxyl group of the C(15) fatty acid 12-methyltetradecanoic acid, to yield staphyloxanthin. This is the last step in the biosynthesis of this orange pigment, present in most staphylococci strains.</text>
</comment>
<keyword evidence="4 14" id="KW-0812">Transmembrane</keyword>
<keyword evidence="5" id="KW-0732">Signal</keyword>
<evidence type="ECO:0000313" key="18">
    <source>
        <dbReference type="Proteomes" id="UP000545588"/>
    </source>
</evidence>
<dbReference type="GO" id="GO:0016117">
    <property type="term" value="P:carotenoid biosynthetic process"/>
    <property type="evidence" value="ECO:0007669"/>
    <property type="project" value="UniProtKB-KW"/>
</dbReference>
<dbReference type="AlphaFoldDB" id="A0A6V7R1K3"/>
<dbReference type="GO" id="GO:0016746">
    <property type="term" value="F:acyltransferase activity"/>
    <property type="evidence" value="ECO:0007669"/>
    <property type="project" value="UniProtKB-KW"/>
</dbReference>
<dbReference type="RefSeq" id="WP_221432898.1">
    <property type="nucleotide sequence ID" value="NZ_BMCO01000002.1"/>
</dbReference>
<evidence type="ECO:0000256" key="12">
    <source>
        <dbReference type="ARBA" id="ARBA00023667"/>
    </source>
</evidence>
<dbReference type="UniPathway" id="UPA00029">
    <property type="reaction ID" value="UER00560"/>
</dbReference>
<evidence type="ECO:0000256" key="5">
    <source>
        <dbReference type="ARBA" id="ARBA00022729"/>
    </source>
</evidence>
<dbReference type="EMBL" id="CAJEWA010000004">
    <property type="protein sequence ID" value="CAD2071231.1"/>
    <property type="molecule type" value="Genomic_DNA"/>
</dbReference>
<comment type="similarity">
    <text evidence="11">Belongs to the acyltransferase CrtO family.</text>
</comment>
<evidence type="ECO:0000313" key="17">
    <source>
        <dbReference type="Proteomes" id="UP000534001"/>
    </source>
</evidence>
<keyword evidence="9 16" id="KW-0012">Acyltransferase</keyword>